<evidence type="ECO:0000256" key="1">
    <source>
        <dbReference type="SAM" id="MobiDB-lite"/>
    </source>
</evidence>
<name>A0A4Q0YRT8_9GAMM</name>
<gene>
    <name evidence="2" type="ORF">CS022_13330</name>
</gene>
<comment type="caution">
    <text evidence="2">The sequence shown here is derived from an EMBL/GenBank/DDBJ whole genome shotgun (WGS) entry which is preliminary data.</text>
</comment>
<dbReference type="Proteomes" id="UP000290287">
    <property type="component" value="Unassembled WGS sequence"/>
</dbReference>
<organism evidence="2 3">
    <name type="scientific">Veronia nyctiphanis</name>
    <dbReference type="NCBI Taxonomy" id="1278244"/>
    <lineage>
        <taxon>Bacteria</taxon>
        <taxon>Pseudomonadati</taxon>
        <taxon>Pseudomonadota</taxon>
        <taxon>Gammaproteobacteria</taxon>
        <taxon>Vibrionales</taxon>
        <taxon>Vibrionaceae</taxon>
        <taxon>Veronia</taxon>
    </lineage>
</organism>
<feature type="region of interest" description="Disordered" evidence="1">
    <location>
        <begin position="1"/>
        <end position="66"/>
    </location>
</feature>
<dbReference type="RefSeq" id="WP_129122679.1">
    <property type="nucleotide sequence ID" value="NZ_PEIB01000015.1"/>
</dbReference>
<evidence type="ECO:0000313" key="2">
    <source>
        <dbReference type="EMBL" id="RXJ72834.1"/>
    </source>
</evidence>
<dbReference type="EMBL" id="PEIB01000015">
    <property type="protein sequence ID" value="RXJ72834.1"/>
    <property type="molecule type" value="Genomic_DNA"/>
</dbReference>
<evidence type="ECO:0000313" key="3">
    <source>
        <dbReference type="Proteomes" id="UP000290287"/>
    </source>
</evidence>
<accession>A0A4Q0YRT8</accession>
<protein>
    <submittedName>
        <fullName evidence="2">Uncharacterized protein</fullName>
    </submittedName>
</protein>
<feature type="compositionally biased region" description="Polar residues" evidence="1">
    <location>
        <begin position="12"/>
        <end position="28"/>
    </location>
</feature>
<feature type="compositionally biased region" description="Low complexity" evidence="1">
    <location>
        <begin position="37"/>
        <end position="58"/>
    </location>
</feature>
<sequence>MANYYKPEIRNNRPQQSSQGQLSPINQPRDNRRAFSGRRTPAAPRPAAAPQNPSSSTSRRNANNVHIDRTIKDGVTAGSLGKAFYGNATGNAVGNQPLFSTATQANNVRNEVFKGLSLRAGERLSDGDRSKLAGALTNVVVRTGDTADQQLLNTQLPIKLDLATGTQDFINKAKSGKVTVGDVLAQPGDFVLGGKGVNDAIGDYLADPNSAKKLAKVVTNVVVAKLQQFAPFSPALSEIAEIVARNIIDNPALQDFWNIASGILKQTGVAGLLKPLNNFVSQPAPEPISDIYRSIGNGVKAAENITGNAIETVLRGAGGITRGNFDAIKSIAPQLAETFRGLIQEPARQFRQFFGAVRQGAENVVRGFQNVARQTARNVNHGVQQIQRGATQTLNGLSRVINDLNPFTPHPARRGRGYA</sequence>
<reference evidence="2 3" key="1">
    <citation type="submission" date="2017-10" db="EMBL/GenBank/DDBJ databases">
        <title>Nyctiphanis sp. nov., isolated from the stomach of the euphausiid Nyctiphanes simplex (Hansen, 1911) in the Gulf of California.</title>
        <authorList>
            <person name="Gomez-Gil B."/>
            <person name="Aguilar-Mendez M."/>
            <person name="Lopez-Cortes A."/>
            <person name="Gomez-Gutierrez J."/>
            <person name="Roque A."/>
            <person name="Lang E."/>
            <person name="Gonzalez-Castillo A."/>
        </authorList>
    </citation>
    <scope>NUCLEOTIDE SEQUENCE [LARGE SCALE GENOMIC DNA]</scope>
    <source>
        <strain evidence="2 3">CAIM 600</strain>
    </source>
</reference>
<dbReference type="AlphaFoldDB" id="A0A4Q0YRT8"/>
<keyword evidence="3" id="KW-1185">Reference proteome</keyword>
<proteinExistence type="predicted"/>